<evidence type="ECO:0000313" key="3">
    <source>
        <dbReference type="Proteomes" id="UP000010408"/>
    </source>
</evidence>
<dbReference type="Proteomes" id="UP000010408">
    <property type="component" value="Unassembled WGS sequence"/>
</dbReference>
<dbReference type="EMBL" id="AMEQ01000018">
    <property type="protein sequence ID" value="EKY02124.1"/>
    <property type="molecule type" value="Genomic_DNA"/>
</dbReference>
<dbReference type="PATRIC" id="fig|1127696.3.peg.448"/>
<organism evidence="2 3">
    <name type="scientific">Porphyromonas catoniae F0037</name>
    <dbReference type="NCBI Taxonomy" id="1127696"/>
    <lineage>
        <taxon>Bacteria</taxon>
        <taxon>Pseudomonadati</taxon>
        <taxon>Bacteroidota</taxon>
        <taxon>Bacteroidia</taxon>
        <taxon>Bacteroidales</taxon>
        <taxon>Porphyromonadaceae</taxon>
        <taxon>Porphyromonas</taxon>
    </lineage>
</organism>
<accession>L1NF39</accession>
<evidence type="ECO:0008006" key="4">
    <source>
        <dbReference type="Google" id="ProtNLM"/>
    </source>
</evidence>
<gene>
    <name evidence="2" type="ORF">HMPREF9134_00510</name>
</gene>
<comment type="caution">
    <text evidence="2">The sequence shown here is derived from an EMBL/GenBank/DDBJ whole genome shotgun (WGS) entry which is preliminary data.</text>
</comment>
<dbReference type="AlphaFoldDB" id="L1NF39"/>
<sequence>MAKKKAETAPKDNTRVRPQGGGRRKLAVPSLDTFRELAKKTLGNKTKVAEMLGVSRYCLLKWEEEDSEIGKVFREQWGRRLDTYLDTAHVLAIGKMGEDENGEKVYVVPPDPNMLRFMIEKYGRMEGFGEEVTVNTNVNMKVGIPIEVWIEENTK</sequence>
<feature type="compositionally biased region" description="Basic and acidic residues" evidence="1">
    <location>
        <begin position="1"/>
        <end position="15"/>
    </location>
</feature>
<proteinExistence type="predicted"/>
<evidence type="ECO:0000313" key="2">
    <source>
        <dbReference type="EMBL" id="EKY02124.1"/>
    </source>
</evidence>
<feature type="region of interest" description="Disordered" evidence="1">
    <location>
        <begin position="1"/>
        <end position="25"/>
    </location>
</feature>
<reference evidence="2 3" key="1">
    <citation type="submission" date="2012-05" db="EMBL/GenBank/DDBJ databases">
        <authorList>
            <person name="Weinstock G."/>
            <person name="Sodergren E."/>
            <person name="Lobos E.A."/>
            <person name="Fulton L."/>
            <person name="Fulton R."/>
            <person name="Courtney L."/>
            <person name="Fronick C."/>
            <person name="O'Laughlin M."/>
            <person name="Godfrey J."/>
            <person name="Wilson R.M."/>
            <person name="Miner T."/>
            <person name="Farmer C."/>
            <person name="Delehaunty K."/>
            <person name="Cordes M."/>
            <person name="Minx P."/>
            <person name="Tomlinson C."/>
            <person name="Chen J."/>
            <person name="Wollam A."/>
            <person name="Pepin K.H."/>
            <person name="Bhonagiri V."/>
            <person name="Zhang X."/>
            <person name="Suruliraj S."/>
            <person name="Warren W."/>
            <person name="Mitreva M."/>
            <person name="Mardis E.R."/>
            <person name="Wilson R.K."/>
        </authorList>
    </citation>
    <scope>NUCLEOTIDE SEQUENCE [LARGE SCALE GENOMIC DNA]</scope>
    <source>
        <strain evidence="2 3">F0037</strain>
    </source>
</reference>
<protein>
    <recommendedName>
        <fullName evidence="4">DNA binding HTH domain-containing protein</fullName>
    </recommendedName>
</protein>
<dbReference type="eggNOG" id="ENOG503332X">
    <property type="taxonomic scope" value="Bacteria"/>
</dbReference>
<dbReference type="RefSeq" id="WP_005468695.1">
    <property type="nucleotide sequence ID" value="NZ_KB291043.1"/>
</dbReference>
<dbReference type="STRING" id="1127696.HMPREF9134_00510"/>
<dbReference type="HOGENOM" id="CLU_1693878_0_0_10"/>
<evidence type="ECO:0000256" key="1">
    <source>
        <dbReference type="SAM" id="MobiDB-lite"/>
    </source>
</evidence>
<name>L1NF39_9PORP</name>